<feature type="region of interest" description="Disordered" evidence="6">
    <location>
        <begin position="1198"/>
        <end position="1228"/>
    </location>
</feature>
<evidence type="ECO:0000259" key="7">
    <source>
        <dbReference type="PROSITE" id="PS50002"/>
    </source>
</evidence>
<dbReference type="OrthoDB" id="20872at2759"/>
<evidence type="ECO:0000256" key="5">
    <source>
        <dbReference type="PROSITE-ProRule" id="PRU00192"/>
    </source>
</evidence>
<dbReference type="InterPro" id="IPR013087">
    <property type="entry name" value="Znf_C2H2_type"/>
</dbReference>
<dbReference type="SMART" id="SM00220">
    <property type="entry name" value="S_TKc"/>
    <property type="match status" value="1"/>
</dbReference>
<dbReference type="SMART" id="SM00248">
    <property type="entry name" value="ANK"/>
    <property type="match status" value="4"/>
</dbReference>
<dbReference type="Proteomes" id="UP000799291">
    <property type="component" value="Unassembled WGS sequence"/>
</dbReference>
<dbReference type="Pfam" id="PF12796">
    <property type="entry name" value="Ank_2"/>
    <property type="match status" value="1"/>
</dbReference>
<dbReference type="PANTHER" id="PTHR23206:SF7">
    <property type="entry name" value="PROTEIN KINASE DOMAIN-CONTAINING PROTEIN"/>
    <property type="match status" value="1"/>
</dbReference>
<dbReference type="Gene3D" id="1.10.510.10">
    <property type="entry name" value="Transferase(Phosphotransferase) domain 1"/>
    <property type="match status" value="1"/>
</dbReference>
<evidence type="ECO:0000259" key="8">
    <source>
        <dbReference type="PROSITE" id="PS50011"/>
    </source>
</evidence>
<dbReference type="InterPro" id="IPR001452">
    <property type="entry name" value="SH3_domain"/>
</dbReference>
<accession>A0A6G1JHY3</accession>
<reference evidence="9" key="1">
    <citation type="journal article" date="2020" name="Stud. Mycol.">
        <title>101 Dothideomycetes genomes: a test case for predicting lifestyles and emergence of pathogens.</title>
        <authorList>
            <person name="Haridas S."/>
            <person name="Albert R."/>
            <person name="Binder M."/>
            <person name="Bloem J."/>
            <person name="Labutti K."/>
            <person name="Salamov A."/>
            <person name="Andreopoulos B."/>
            <person name="Baker S."/>
            <person name="Barry K."/>
            <person name="Bills G."/>
            <person name="Bluhm B."/>
            <person name="Cannon C."/>
            <person name="Castanera R."/>
            <person name="Culley D."/>
            <person name="Daum C."/>
            <person name="Ezra D."/>
            <person name="Gonzalez J."/>
            <person name="Henrissat B."/>
            <person name="Kuo A."/>
            <person name="Liang C."/>
            <person name="Lipzen A."/>
            <person name="Lutzoni F."/>
            <person name="Magnuson J."/>
            <person name="Mondo S."/>
            <person name="Nolan M."/>
            <person name="Ohm R."/>
            <person name="Pangilinan J."/>
            <person name="Park H.-J."/>
            <person name="Ramirez L."/>
            <person name="Alfaro M."/>
            <person name="Sun H."/>
            <person name="Tritt A."/>
            <person name="Yoshinaga Y."/>
            <person name="Zwiers L.-H."/>
            <person name="Turgeon B."/>
            <person name="Goodwin S."/>
            <person name="Spatafora J."/>
            <person name="Crous P."/>
            <person name="Grigoriev I."/>
        </authorList>
    </citation>
    <scope>NUCLEOTIDE SEQUENCE</scope>
    <source>
        <strain evidence="9">CBS 122367</strain>
    </source>
</reference>
<dbReference type="Gene3D" id="1.10.238.10">
    <property type="entry name" value="EF-hand"/>
    <property type="match status" value="1"/>
</dbReference>
<protein>
    <recommendedName>
        <fullName evidence="11">Protein kinase domain-containing protein</fullName>
    </recommendedName>
</protein>
<dbReference type="PROSITE" id="PS50011">
    <property type="entry name" value="PROTEIN_KINASE_DOM"/>
    <property type="match status" value="1"/>
</dbReference>
<feature type="compositionally biased region" description="Basic and acidic residues" evidence="6">
    <location>
        <begin position="113"/>
        <end position="122"/>
    </location>
</feature>
<dbReference type="Pfam" id="PF13637">
    <property type="entry name" value="Ank_4"/>
    <property type="match status" value="1"/>
</dbReference>
<feature type="repeat" description="ANK" evidence="4">
    <location>
        <begin position="688"/>
        <end position="720"/>
    </location>
</feature>
<dbReference type="SUPFAM" id="SSF50044">
    <property type="entry name" value="SH3-domain"/>
    <property type="match status" value="2"/>
</dbReference>
<dbReference type="InterPro" id="IPR000719">
    <property type="entry name" value="Prot_kinase_dom"/>
</dbReference>
<proteinExistence type="predicted"/>
<feature type="repeat" description="ANK" evidence="4">
    <location>
        <begin position="655"/>
        <end position="687"/>
    </location>
</feature>
<evidence type="ECO:0008006" key="11">
    <source>
        <dbReference type="Google" id="ProtNLM"/>
    </source>
</evidence>
<dbReference type="PROSITE" id="PS50002">
    <property type="entry name" value="SH3"/>
    <property type="match status" value="1"/>
</dbReference>
<dbReference type="InterPro" id="IPR011992">
    <property type="entry name" value="EF-hand-dom_pair"/>
</dbReference>
<dbReference type="SUPFAM" id="SSF56112">
    <property type="entry name" value="Protein kinase-like (PK-like)"/>
    <property type="match status" value="1"/>
</dbReference>
<dbReference type="SMART" id="SM00326">
    <property type="entry name" value="SH3"/>
    <property type="match status" value="2"/>
</dbReference>
<dbReference type="InterPro" id="IPR036028">
    <property type="entry name" value="SH3-like_dom_sf"/>
</dbReference>
<dbReference type="EMBL" id="MU005572">
    <property type="protein sequence ID" value="KAF2689749.1"/>
    <property type="molecule type" value="Genomic_DNA"/>
</dbReference>
<dbReference type="Gene3D" id="2.30.30.40">
    <property type="entry name" value="SH3 Domains"/>
    <property type="match status" value="2"/>
</dbReference>
<feature type="region of interest" description="Disordered" evidence="6">
    <location>
        <begin position="113"/>
        <end position="155"/>
    </location>
</feature>
<dbReference type="GO" id="GO:0004672">
    <property type="term" value="F:protein kinase activity"/>
    <property type="evidence" value="ECO:0007669"/>
    <property type="project" value="InterPro"/>
</dbReference>
<evidence type="ECO:0000313" key="9">
    <source>
        <dbReference type="EMBL" id="KAF2689749.1"/>
    </source>
</evidence>
<dbReference type="InterPro" id="IPR002110">
    <property type="entry name" value="Ankyrin_rpt"/>
</dbReference>
<name>A0A6G1JHY3_9PLEO</name>
<organism evidence="9 10">
    <name type="scientific">Lentithecium fluviatile CBS 122367</name>
    <dbReference type="NCBI Taxonomy" id="1168545"/>
    <lineage>
        <taxon>Eukaryota</taxon>
        <taxon>Fungi</taxon>
        <taxon>Dikarya</taxon>
        <taxon>Ascomycota</taxon>
        <taxon>Pezizomycotina</taxon>
        <taxon>Dothideomycetes</taxon>
        <taxon>Pleosporomycetidae</taxon>
        <taxon>Pleosporales</taxon>
        <taxon>Massarineae</taxon>
        <taxon>Lentitheciaceae</taxon>
        <taxon>Lentithecium</taxon>
    </lineage>
</organism>
<dbReference type="SUPFAM" id="SSF48403">
    <property type="entry name" value="Ankyrin repeat"/>
    <property type="match status" value="1"/>
</dbReference>
<dbReference type="Gene3D" id="1.25.40.20">
    <property type="entry name" value="Ankyrin repeat-containing domain"/>
    <property type="match status" value="1"/>
</dbReference>
<evidence type="ECO:0000256" key="6">
    <source>
        <dbReference type="SAM" id="MobiDB-lite"/>
    </source>
</evidence>
<dbReference type="PANTHER" id="PTHR23206">
    <property type="entry name" value="MASK PROTEIN"/>
    <property type="match status" value="1"/>
</dbReference>
<dbReference type="InterPro" id="IPR051631">
    <property type="entry name" value="Ankyrin-KH/SAM_domain"/>
</dbReference>
<keyword evidence="10" id="KW-1185">Reference proteome</keyword>
<feature type="compositionally biased region" description="Polar residues" evidence="6">
    <location>
        <begin position="140"/>
        <end position="149"/>
    </location>
</feature>
<evidence type="ECO:0000256" key="4">
    <source>
        <dbReference type="PROSITE-ProRule" id="PRU00023"/>
    </source>
</evidence>
<keyword evidence="2" id="KW-0677">Repeat</keyword>
<dbReference type="PROSITE" id="PS00028">
    <property type="entry name" value="ZINC_FINGER_C2H2_1"/>
    <property type="match status" value="1"/>
</dbReference>
<dbReference type="GO" id="GO:0005524">
    <property type="term" value="F:ATP binding"/>
    <property type="evidence" value="ECO:0007669"/>
    <property type="project" value="InterPro"/>
</dbReference>
<dbReference type="InterPro" id="IPR036770">
    <property type="entry name" value="Ankyrin_rpt-contain_sf"/>
</dbReference>
<dbReference type="InterPro" id="IPR011009">
    <property type="entry name" value="Kinase-like_dom_sf"/>
</dbReference>
<feature type="region of interest" description="Disordered" evidence="6">
    <location>
        <begin position="748"/>
        <end position="776"/>
    </location>
</feature>
<dbReference type="GO" id="GO:0005737">
    <property type="term" value="C:cytoplasm"/>
    <property type="evidence" value="ECO:0007669"/>
    <property type="project" value="TreeGrafter"/>
</dbReference>
<keyword evidence="1 5" id="KW-0728">SH3 domain</keyword>
<dbReference type="InterPro" id="IPR001245">
    <property type="entry name" value="Ser-Thr/Tyr_kinase_cat_dom"/>
</dbReference>
<dbReference type="SUPFAM" id="SSF47473">
    <property type="entry name" value="EF-hand"/>
    <property type="match status" value="1"/>
</dbReference>
<feature type="region of interest" description="Disordered" evidence="6">
    <location>
        <begin position="1596"/>
        <end position="1620"/>
    </location>
</feature>
<dbReference type="PROSITE" id="PS50297">
    <property type="entry name" value="ANK_REP_REGION"/>
    <property type="match status" value="2"/>
</dbReference>
<feature type="compositionally biased region" description="Low complexity" evidence="6">
    <location>
        <begin position="123"/>
        <end position="139"/>
    </location>
</feature>
<feature type="compositionally biased region" description="Basic and acidic residues" evidence="6">
    <location>
        <begin position="1596"/>
        <end position="1610"/>
    </location>
</feature>
<feature type="domain" description="SH3" evidence="7">
    <location>
        <begin position="1534"/>
        <end position="1595"/>
    </location>
</feature>
<dbReference type="CDD" id="cd00180">
    <property type="entry name" value="PKc"/>
    <property type="match status" value="1"/>
</dbReference>
<keyword evidence="3 4" id="KW-0040">ANK repeat</keyword>
<dbReference type="Pfam" id="PF07714">
    <property type="entry name" value="PK_Tyr_Ser-Thr"/>
    <property type="match status" value="1"/>
</dbReference>
<feature type="repeat" description="ANK" evidence="4">
    <location>
        <begin position="625"/>
        <end position="654"/>
    </location>
</feature>
<gene>
    <name evidence="9" type="ORF">K458DRAFT_330439</name>
</gene>
<feature type="domain" description="Protein kinase" evidence="8">
    <location>
        <begin position="910"/>
        <end position="1188"/>
    </location>
</feature>
<evidence type="ECO:0000256" key="1">
    <source>
        <dbReference type="ARBA" id="ARBA00022443"/>
    </source>
</evidence>
<dbReference type="PROSITE" id="PS50088">
    <property type="entry name" value="ANK_REPEAT"/>
    <property type="match status" value="3"/>
</dbReference>
<dbReference type="Pfam" id="PF14604">
    <property type="entry name" value="SH3_9"/>
    <property type="match status" value="2"/>
</dbReference>
<evidence type="ECO:0000256" key="2">
    <source>
        <dbReference type="ARBA" id="ARBA00022737"/>
    </source>
</evidence>
<sequence>MALEADPKATASLRHLAQGCAQQLHELSKDEEDEEAGVGTKDFFWASRQSAEFNMWCARIGVNGEGLRSIDVRLKDVPEICELLMHLLESLKSDLNELQVQVPAEAVAEISEERDNLNDGHSDSSSLSFQSLSSSDGSNAESGINNTKSPSDRRNLRLRAHIGDTIDRLQEQARRIEHAGAQHRRKRVEVYMQKDRPRQVYEGFQKLGMWKANDTFKLASEITKERTAESFARRRIRFEYLKEHQRKKRAVDMSDVRSTHPAQCLQLESGHAQVPQMHDKKEELIAPGNLGAPYPEDMRTLFSATVNTKFDFTPESRRKERAESVRSIALANAGLPPPPRTYNGSFECPYCLLEFHAREAEKSHWSQHVMQDFEPYFCTFEGCREPFDVPNSFDGLLDHMQSHLPVRHHIDAPDGEHKEYVETEFEAHFRNHGEISDDIMATMKDTSRRKGAFLFEECPFCGGYPDVLEKRFPDPNKIDAQNELRKHVKQHMQEIALFLPPYRSDIFDEDDLKGSDVTHQQSVYEDVSGNPEDFAMVCDRDDCDCKGGIQAAESVVEEDDIAADFWSDLLSDPALYDRSGVSNAVLVNDERLQSFVMSFAVDKSLNPRIYDSWRAAISQGTGISTAISFAAASGWDNVAQYLLDLGADSETRDNNGRTPLMVAAMYGHAATVLYLGGRGANLESRDKDGRTALALAAAHGHVQTAKTLLDLKADPDTQDIDGRTPLACALENQHITIRELMTGYKSTLPSTAPQKAGCEESNPTDESPIDQGRAQRGLDAMREGAATRPLGPPEEQLASFFDASQPHGAFSDSEVEKVALLLEKTGQPAYKTPRWYIVLRTIGKLDLLESFLDDAVPGDSSLNRNEFWPKDLDEGVRAQIVKAKELVMTKSMSLELGKFCHFDRHESLPFETVSRLASGPGWTLDKIQSKISFRHYALKKELRRRLPIEARPRAILLRETRDVHHKHLEDLVGAYTDPDSLGIIMSPVANGNLQTYMQRAALDPSLRPILQTFFGCLASGLAYLHETGMRHKSINSRSILVYQNNVLMTSYFFSDDYADVGSETSSKSLRQNDLQYCSPEEARFEPGDYSSDIWSLGCVFLEMAAALKGYDEVRLRNRYRRDGASSKEYWVHPEKLRGLIQTLSGNGDEVQAGPFIWMKPMLQGDPSVRPTATEVLEVIRTGHGDGFCGECCSKAAHDPPDSLSSHSSRPTNPVNHERRLSDGLVNTKKQQYPWPKVDDRFFVDQELQARGEFAAGISRPSAPLPPRPPDEMVPLSRLFEATDKDKTGRLAESGLQAALENGGWGKFDHDTLKMMMKMSYPKSPDSIDFHNFCALCGYLSSWRNLFDSYATDGSMSYTSVNEALLTFGYRLTEKFARLLLDKFGSDDIMTFGEFVQALVGMKMLTDVFKKHDDNRDGYVTLAFEEYLAIILATQGPSQRADDYMIEDLSGSKQVPVPIMTQQDLEETPIESLQPASNEGLTATALYDYEAKEDEELSFPEGATITQVHMNQKYKDWAFGWYNDASGHFPANWVRLNYTATALYAYEAKEDEELSFPKGATITQANMDQKYKDWGFGWYNGASGQFPANYVRLDTETDTERGRRSEKERKRVPFYGRRSSF</sequence>
<evidence type="ECO:0000313" key="10">
    <source>
        <dbReference type="Proteomes" id="UP000799291"/>
    </source>
</evidence>
<evidence type="ECO:0000256" key="3">
    <source>
        <dbReference type="ARBA" id="ARBA00023043"/>
    </source>
</evidence>